<dbReference type="InterPro" id="IPR029063">
    <property type="entry name" value="SAM-dependent_MTases_sf"/>
</dbReference>
<evidence type="ECO:0000256" key="1">
    <source>
        <dbReference type="SAM" id="Phobius"/>
    </source>
</evidence>
<dbReference type="OrthoDB" id="2370471at2"/>
<dbReference type="SUPFAM" id="SSF53335">
    <property type="entry name" value="S-adenosyl-L-methionine-dependent methyltransferases"/>
    <property type="match status" value="1"/>
</dbReference>
<evidence type="ECO:0000313" key="3">
    <source>
        <dbReference type="Proteomes" id="UP000006073"/>
    </source>
</evidence>
<dbReference type="Pfam" id="PF13489">
    <property type="entry name" value="Methyltransf_23"/>
    <property type="match status" value="1"/>
</dbReference>
<dbReference type="PANTHER" id="PTHR43861">
    <property type="entry name" value="TRANS-ACONITATE 2-METHYLTRANSFERASE-RELATED"/>
    <property type="match status" value="1"/>
</dbReference>
<evidence type="ECO:0008006" key="4">
    <source>
        <dbReference type="Google" id="ProtNLM"/>
    </source>
</evidence>
<dbReference type="EMBL" id="ALWO02000052">
    <property type="protein sequence ID" value="EOZ92016.1"/>
    <property type="molecule type" value="Genomic_DNA"/>
</dbReference>
<dbReference type="eggNOG" id="COG0500">
    <property type="taxonomic scope" value="Bacteria"/>
</dbReference>
<sequence>MRQLVCPLCKTPAPDSSADQELVKCASCHLTWTYLQDEVNQEELYQDEVYTVVDNRRSIFEKIIFKEARKVIRTVKKFSTSNSKKCLDFGCGKGQFLSQVQEQDWEGVGVETSIPRATFAREKYGLKVHEGFYKGGKIDAGDYDLISLFHVLEHLPSPLLLLEELCHENLKVKGILVIEVPNLKSWQHKIAGESWMHLDIPKHLSHWDEALLVGELQKLGFKKLNSQYYSVHLGVLGMLRSLMGKTGYKGNIIVDLKNKKKLSVLLRIALILPLAFFLESLAVAFKKGGVFRIYLQKHE</sequence>
<feature type="transmembrane region" description="Helical" evidence="1">
    <location>
        <begin position="264"/>
        <end position="285"/>
    </location>
</feature>
<dbReference type="RefSeq" id="WP_009033140.1">
    <property type="nucleotide sequence ID" value="NZ_ALWO02000052.1"/>
</dbReference>
<proteinExistence type="predicted"/>
<protein>
    <recommendedName>
        <fullName evidence="4">Methyltransferase</fullName>
    </recommendedName>
</protein>
<keyword evidence="3" id="KW-1185">Reference proteome</keyword>
<evidence type="ECO:0000313" key="2">
    <source>
        <dbReference type="EMBL" id="EOZ92016.1"/>
    </source>
</evidence>
<name>S2DJ87_INDAL</name>
<dbReference type="Proteomes" id="UP000006073">
    <property type="component" value="Unassembled WGS sequence"/>
</dbReference>
<dbReference type="PANTHER" id="PTHR43861:SF6">
    <property type="entry name" value="METHYLTRANSFERASE TYPE 11"/>
    <property type="match status" value="1"/>
</dbReference>
<dbReference type="AlphaFoldDB" id="S2DJ87"/>
<accession>S2DJ87</accession>
<gene>
    <name evidence="2" type="ORF">A33Q_4109</name>
</gene>
<keyword evidence="1" id="KW-1133">Transmembrane helix</keyword>
<comment type="caution">
    <text evidence="2">The sequence shown here is derived from an EMBL/GenBank/DDBJ whole genome shotgun (WGS) entry which is preliminary data.</text>
</comment>
<dbReference type="Gene3D" id="3.40.50.150">
    <property type="entry name" value="Vaccinia Virus protein VP39"/>
    <property type="match status" value="1"/>
</dbReference>
<keyword evidence="1" id="KW-0472">Membrane</keyword>
<keyword evidence="1" id="KW-0812">Transmembrane</keyword>
<organism evidence="2 3">
    <name type="scientific">Indibacter alkaliphilus (strain CCUG 57479 / KCTC 22604 / LW1)</name>
    <dbReference type="NCBI Taxonomy" id="1189612"/>
    <lineage>
        <taxon>Bacteria</taxon>
        <taxon>Pseudomonadati</taxon>
        <taxon>Bacteroidota</taxon>
        <taxon>Cytophagia</taxon>
        <taxon>Cytophagales</taxon>
        <taxon>Cyclobacteriaceae</taxon>
    </lineage>
</organism>
<reference evidence="2 3" key="1">
    <citation type="journal article" date="2013" name="Genome Announc.">
        <title>Draft Genome Sequence of Indibacter alkaliphilus Strain LW1T, Isolated from Lonar Lake, a Haloalkaline Lake in the Buldana District of Maharashtra, India.</title>
        <authorList>
            <person name="Singh A."/>
            <person name="Kumar Jangir P."/>
            <person name="Sharma R."/>
            <person name="Singh A."/>
            <person name="Kumar Pinnaka A."/>
            <person name="Shivaji S."/>
        </authorList>
    </citation>
    <scope>NUCLEOTIDE SEQUENCE [LARGE SCALE GENOMIC DNA]</scope>
    <source>
        <strain evidence="3">CCUG 57479 / KCTC 22604 / LW1</strain>
    </source>
</reference>
<dbReference type="STRING" id="1189612.A33Q_4109"/>